<reference evidence="1 2" key="1">
    <citation type="journal article" date="2008" name="Nat. Biotechnol.">
        <title>Genome sequencing and analysis of the filamentous fungus Penicillium chrysogenum.</title>
        <authorList>
            <person name="van den Berg M.A."/>
            <person name="Albang R."/>
            <person name="Albermann K."/>
            <person name="Badger J.H."/>
            <person name="Daran J.-M."/>
            <person name="Driessen A.J.M."/>
            <person name="Garcia-Estrada C."/>
            <person name="Fedorova N.D."/>
            <person name="Harris D.M."/>
            <person name="Heijne W.H.M."/>
            <person name="Joardar V.S."/>
            <person name="Kiel J.A.K.W."/>
            <person name="Kovalchuk A."/>
            <person name="Martin J.F."/>
            <person name="Nierman W.C."/>
            <person name="Nijland J.G."/>
            <person name="Pronk J.T."/>
            <person name="Roubos J.A."/>
            <person name="van der Klei I.J."/>
            <person name="van Peij N.N.M.E."/>
            <person name="Veenhuis M."/>
            <person name="von Doehren H."/>
            <person name="Wagner C."/>
            <person name="Wortman J.R."/>
            <person name="Bovenberg R.A.L."/>
        </authorList>
    </citation>
    <scope>NUCLEOTIDE SEQUENCE [LARGE SCALE GENOMIC DNA]</scope>
    <source>
        <strain evidence="2">ATCC 28089 / DSM 1075 / NRRL 1951 / Wisconsin 54-1255</strain>
    </source>
</reference>
<evidence type="ECO:0000313" key="1">
    <source>
        <dbReference type="EMBL" id="CAP99456.1"/>
    </source>
</evidence>
<evidence type="ECO:0000313" key="2">
    <source>
        <dbReference type="Proteomes" id="UP000000724"/>
    </source>
</evidence>
<keyword evidence="2" id="KW-1185">Reference proteome</keyword>
<proteinExistence type="predicted"/>
<dbReference type="VEuPathDB" id="FungiDB:PCH_Pc22g21680"/>
<dbReference type="AlphaFoldDB" id="B6HSY1"/>
<sequence length="112" mass="12333">MAVDLVPRVDSFPTTLPIAIFRSAQPLGKRHGTLKQCVVMTPSPVTDSTKVAGRLVDDLSLNRGSSRSSVVHIYKWYTEYGVIEMEPLAPQTFDLLPLPRQGGLGRPWDAVD</sequence>
<dbReference type="EMBL" id="AM920437">
    <property type="protein sequence ID" value="CAP99456.1"/>
    <property type="molecule type" value="Genomic_DNA"/>
</dbReference>
<protein>
    <submittedName>
        <fullName evidence="1">Uncharacterized protein</fullName>
    </submittedName>
</protein>
<organism evidence="1 2">
    <name type="scientific">Penicillium rubens (strain ATCC 28089 / DSM 1075 / NRRL 1951 / Wisconsin 54-1255)</name>
    <name type="common">Penicillium chrysogenum</name>
    <dbReference type="NCBI Taxonomy" id="500485"/>
    <lineage>
        <taxon>Eukaryota</taxon>
        <taxon>Fungi</taxon>
        <taxon>Dikarya</taxon>
        <taxon>Ascomycota</taxon>
        <taxon>Pezizomycotina</taxon>
        <taxon>Eurotiomycetes</taxon>
        <taxon>Eurotiomycetidae</taxon>
        <taxon>Eurotiales</taxon>
        <taxon>Aspergillaceae</taxon>
        <taxon>Penicillium</taxon>
        <taxon>Penicillium chrysogenum species complex</taxon>
    </lineage>
</organism>
<dbReference type="HOGENOM" id="CLU_2146714_0_0_1"/>
<gene>
    <name evidence="1" type="ORF">Pc22g21680</name>
    <name evidence="1" type="ORF">PCH_Pc22g21680</name>
</gene>
<accession>B6HSY1</accession>
<dbReference type="Proteomes" id="UP000000724">
    <property type="component" value="Contig Pc00c22"/>
</dbReference>
<name>B6HSY1_PENRW</name>